<name>A0ABM1MGK1_NICVS</name>
<proteinExistence type="predicted"/>
<keyword evidence="1" id="KW-1185">Reference proteome</keyword>
<accession>A0ABM1MGK1</accession>
<reference evidence="2" key="1">
    <citation type="submission" date="2025-08" db="UniProtKB">
        <authorList>
            <consortium name="RefSeq"/>
        </authorList>
    </citation>
    <scope>IDENTIFICATION</scope>
    <source>
        <tissue evidence="2">Whole Larva</tissue>
    </source>
</reference>
<sequence>MAQSAMLYAAPVWEEAMTVKSYRRLLETVQRKCAIRICIAWQTSEKGAWTRRLIPEMKPWINRNHGEVTFHLTQALSGHGCFSKYLNFIAKKEDEKCWYCEDNDSPEHTLFSCCRWAAKKHVTEANLGVVLTPQNFVSKLLKSSDKWNVIARHVLYTKEEDQRRMERENEENGSGS</sequence>
<evidence type="ECO:0000313" key="2">
    <source>
        <dbReference type="RefSeq" id="XP_017773701.1"/>
    </source>
</evidence>
<evidence type="ECO:0000313" key="1">
    <source>
        <dbReference type="Proteomes" id="UP000695000"/>
    </source>
</evidence>
<dbReference type="RefSeq" id="XP_017773701.1">
    <property type="nucleotide sequence ID" value="XM_017918212.1"/>
</dbReference>
<dbReference type="Proteomes" id="UP000695000">
    <property type="component" value="Unplaced"/>
</dbReference>
<dbReference type="GeneID" id="108560589"/>
<organism evidence="1 2">
    <name type="scientific">Nicrophorus vespilloides</name>
    <name type="common">Boreal carrion beetle</name>
    <dbReference type="NCBI Taxonomy" id="110193"/>
    <lineage>
        <taxon>Eukaryota</taxon>
        <taxon>Metazoa</taxon>
        <taxon>Ecdysozoa</taxon>
        <taxon>Arthropoda</taxon>
        <taxon>Hexapoda</taxon>
        <taxon>Insecta</taxon>
        <taxon>Pterygota</taxon>
        <taxon>Neoptera</taxon>
        <taxon>Endopterygota</taxon>
        <taxon>Coleoptera</taxon>
        <taxon>Polyphaga</taxon>
        <taxon>Staphyliniformia</taxon>
        <taxon>Silphidae</taxon>
        <taxon>Nicrophorinae</taxon>
        <taxon>Nicrophorus</taxon>
    </lineage>
</organism>
<protein>
    <submittedName>
        <fullName evidence="2">Uncharacterized protein LOC108560589</fullName>
    </submittedName>
</protein>
<gene>
    <name evidence="2" type="primary">LOC108560589</name>
</gene>